<dbReference type="UniPathway" id="UPA00109">
    <property type="reaction ID" value="UER00186"/>
</dbReference>
<organism evidence="10 11">
    <name type="scientific">Entamoeba histolytica</name>
    <dbReference type="NCBI Taxonomy" id="5759"/>
    <lineage>
        <taxon>Eukaryota</taxon>
        <taxon>Amoebozoa</taxon>
        <taxon>Evosea</taxon>
        <taxon>Archamoebae</taxon>
        <taxon>Mastigamoebida</taxon>
        <taxon>Entamoebidae</taxon>
        <taxon>Entamoeba</taxon>
    </lineage>
</organism>
<dbReference type="InterPro" id="IPR011258">
    <property type="entry name" value="BPG-indep_PGM_N"/>
</dbReference>
<dbReference type="VEuPathDB" id="AmoebaDB:EHI_050930"/>
<dbReference type="GO" id="GO:0004619">
    <property type="term" value="F:phosphoglycerate mutase activity"/>
    <property type="evidence" value="ECO:0007669"/>
    <property type="project" value="UniProtKB-EC"/>
</dbReference>
<evidence type="ECO:0000256" key="5">
    <source>
        <dbReference type="ARBA" id="ARBA00022723"/>
    </source>
</evidence>
<dbReference type="EMBL" id="BDEQ01000001">
    <property type="protein sequence ID" value="GAT99268.1"/>
    <property type="molecule type" value="Genomic_DNA"/>
</dbReference>
<dbReference type="VEuPathDB" id="AmoebaDB:EHI7A_153430"/>
<protein>
    <recommendedName>
        <fullName evidence="4">phosphoglycerate mutase (2,3-diphosphoglycerate-independent)</fullName>
        <ecNumber evidence="4">5.4.2.12</ecNumber>
    </recommendedName>
</protein>
<comment type="cofactor">
    <cofactor evidence="1">
        <name>Mn(2+)</name>
        <dbReference type="ChEBI" id="CHEBI:29035"/>
    </cofactor>
</comment>
<dbReference type="InterPro" id="IPR017850">
    <property type="entry name" value="Alkaline_phosphatase_core_sf"/>
</dbReference>
<dbReference type="Proteomes" id="UP000078387">
    <property type="component" value="Unassembled WGS sequence"/>
</dbReference>
<dbReference type="Gene3D" id="3.40.720.10">
    <property type="entry name" value="Alkaline Phosphatase, subunit A"/>
    <property type="match status" value="1"/>
</dbReference>
<comment type="similarity">
    <text evidence="3">Belongs to the BPG-independent phosphoglycerate mutase family.</text>
</comment>
<comment type="caution">
    <text evidence="10">The sequence shown here is derived from an EMBL/GenBank/DDBJ whole genome shotgun (WGS) entry which is preliminary data.</text>
</comment>
<dbReference type="SUPFAM" id="SSF53649">
    <property type="entry name" value="Alkaline phosphatase-like"/>
    <property type="match status" value="1"/>
</dbReference>
<dbReference type="GO" id="GO:0006096">
    <property type="term" value="P:glycolytic process"/>
    <property type="evidence" value="ECO:0007669"/>
    <property type="project" value="UniProtKB-UniPathway"/>
</dbReference>
<evidence type="ECO:0000256" key="1">
    <source>
        <dbReference type="ARBA" id="ARBA00001936"/>
    </source>
</evidence>
<accession>A0A175K0L9</accession>
<keyword evidence="8" id="KW-0413">Isomerase</keyword>
<dbReference type="PANTHER" id="PTHR31637">
    <property type="entry name" value="2,3-BISPHOSPHOGLYCERATE-INDEPENDENT PHOSPHOGLYCERATE MUTASE"/>
    <property type="match status" value="1"/>
</dbReference>
<dbReference type="InterPro" id="IPR036646">
    <property type="entry name" value="PGAM_B_sf"/>
</dbReference>
<dbReference type="PANTHER" id="PTHR31637:SF0">
    <property type="entry name" value="2,3-BISPHOSPHOGLYCERATE-INDEPENDENT PHOSPHOGLYCERATE MUTASE"/>
    <property type="match status" value="1"/>
</dbReference>
<dbReference type="VEuPathDB" id="AmoebaDB:EHI5A_151130"/>
<sequence>MEGLKPNTKLQPRQGPVVVCILDGFGIDKEGPGNCVTLANPPYYNKLLAEAKEQHLHTIIKANGPYVGLPTEADMGNSEVGHNALGAGQIYSQGTKLVEESIESGKFFETENWKNVVGAAVKEGKTVHFIGLLSDGNVHSNTTQLFQMMDGVVKCGGNNTIPCLKNLEKTPQSIMRLNIENCNDFCLCDLCHLPHLNELILNSIPSSNSLVFVSSLNSLTRLDIIALKDCTFGNNELFGITGSNSLRALVVKDIPTFTIDVMNIINQALPNLRIIA</sequence>
<dbReference type="VEuPathDB" id="AmoebaDB:EHI_112990"/>
<dbReference type="InterPro" id="IPR005995">
    <property type="entry name" value="Pgm_bpd_ind"/>
</dbReference>
<keyword evidence="7" id="KW-0464">Manganese</keyword>
<comment type="pathway">
    <text evidence="2">Carbohydrate degradation; glycolysis; pyruvate from D-glyceraldehyde 3-phosphate: step 3/5.</text>
</comment>
<dbReference type="VEuPathDB" id="AmoebaDB:EHI8A_173140"/>
<dbReference type="SUPFAM" id="SSF52047">
    <property type="entry name" value="RNI-like"/>
    <property type="match status" value="1"/>
</dbReference>
<keyword evidence="5" id="KW-0479">Metal-binding</keyword>
<dbReference type="eggNOG" id="KOG4513">
    <property type="taxonomic scope" value="Eukaryota"/>
</dbReference>
<evidence type="ECO:0000256" key="4">
    <source>
        <dbReference type="ARBA" id="ARBA00012026"/>
    </source>
</evidence>
<dbReference type="FunFam" id="3.40.1450.10:FF:000003">
    <property type="entry name" value="2,3-bisphosphoglycerate-independent phosphoglycerate mutase putative"/>
    <property type="match status" value="1"/>
</dbReference>
<dbReference type="VEuPathDB" id="AmoebaDB:KM1_243180"/>
<dbReference type="GO" id="GO:0005737">
    <property type="term" value="C:cytoplasm"/>
    <property type="evidence" value="ECO:0007669"/>
    <property type="project" value="InterPro"/>
</dbReference>
<evidence type="ECO:0000313" key="11">
    <source>
        <dbReference type="Proteomes" id="UP000078387"/>
    </source>
</evidence>
<dbReference type="EC" id="5.4.2.12" evidence="4"/>
<evidence type="ECO:0000256" key="8">
    <source>
        <dbReference type="ARBA" id="ARBA00023235"/>
    </source>
</evidence>
<dbReference type="GO" id="GO:0030145">
    <property type="term" value="F:manganese ion binding"/>
    <property type="evidence" value="ECO:0007669"/>
    <property type="project" value="InterPro"/>
</dbReference>
<keyword evidence="6" id="KW-0324">Glycolysis</keyword>
<name>A0A175K0L9_ENTHI</name>
<gene>
    <name evidence="10" type="ORF">CL6EHI_112990</name>
</gene>
<evidence type="ECO:0000256" key="6">
    <source>
        <dbReference type="ARBA" id="ARBA00023152"/>
    </source>
</evidence>
<evidence type="ECO:0000256" key="2">
    <source>
        <dbReference type="ARBA" id="ARBA00004798"/>
    </source>
</evidence>
<dbReference type="AlphaFoldDB" id="A0A175K0L9"/>
<dbReference type="SUPFAM" id="SSF64158">
    <property type="entry name" value="2,3-Bisphosphoglycerate-independent phosphoglycerate mutase, substrate-binding domain"/>
    <property type="match status" value="1"/>
</dbReference>
<dbReference type="GO" id="GO:0006007">
    <property type="term" value="P:glucose catabolic process"/>
    <property type="evidence" value="ECO:0007669"/>
    <property type="project" value="InterPro"/>
</dbReference>
<reference evidence="10 11" key="1">
    <citation type="submission" date="2016-05" db="EMBL/GenBank/DDBJ databases">
        <title>First whole genome sequencing of Entamoeba histolytica HM1:IMSS-clone-6.</title>
        <authorList>
            <person name="Mukherjee Avik.K."/>
            <person name="Izumyama S."/>
            <person name="Nakada-Tsukui K."/>
            <person name="Nozaki T."/>
        </authorList>
    </citation>
    <scope>NUCLEOTIDE SEQUENCE [LARGE SCALE GENOMIC DNA]</scope>
    <source>
        <strain evidence="10 11">HM1:IMSS clone 6</strain>
    </source>
</reference>
<evidence type="ECO:0000256" key="3">
    <source>
        <dbReference type="ARBA" id="ARBA00008819"/>
    </source>
</evidence>
<dbReference type="Pfam" id="PF06415">
    <property type="entry name" value="iPGM_N"/>
    <property type="match status" value="1"/>
</dbReference>
<feature type="domain" description="BPG-independent PGAM N-terminal" evidence="9">
    <location>
        <begin position="98"/>
        <end position="156"/>
    </location>
</feature>
<evidence type="ECO:0000313" key="10">
    <source>
        <dbReference type="EMBL" id="GAT99268.1"/>
    </source>
</evidence>
<evidence type="ECO:0000259" key="9">
    <source>
        <dbReference type="Pfam" id="PF06415"/>
    </source>
</evidence>
<evidence type="ECO:0000256" key="7">
    <source>
        <dbReference type="ARBA" id="ARBA00023211"/>
    </source>
</evidence>
<proteinExistence type="inferred from homology"/>